<name>A0A9P9WKZ0_9PEZI</name>
<evidence type="ECO:0000313" key="1">
    <source>
        <dbReference type="EMBL" id="KAI1868829.1"/>
    </source>
</evidence>
<reference evidence="1" key="1">
    <citation type="submission" date="2021-03" db="EMBL/GenBank/DDBJ databases">
        <title>Revisited historic fungal species revealed as producer of novel bioactive compounds through whole genome sequencing and comparative genomics.</title>
        <authorList>
            <person name="Vignolle G.A."/>
            <person name="Hochenegger N."/>
            <person name="Mach R.L."/>
            <person name="Mach-Aigner A.R."/>
            <person name="Javad Rahimi M."/>
            <person name="Salim K.A."/>
            <person name="Chan C.M."/>
            <person name="Lim L.B.L."/>
            <person name="Cai F."/>
            <person name="Druzhinina I.S."/>
            <person name="U'Ren J.M."/>
            <person name="Derntl C."/>
        </authorList>
    </citation>
    <scope>NUCLEOTIDE SEQUENCE</scope>
    <source>
        <strain evidence="1">TUCIM 5799</strain>
    </source>
</reference>
<proteinExistence type="predicted"/>
<organism evidence="1 2">
    <name type="scientific">Neoarthrinium moseri</name>
    <dbReference type="NCBI Taxonomy" id="1658444"/>
    <lineage>
        <taxon>Eukaryota</taxon>
        <taxon>Fungi</taxon>
        <taxon>Dikarya</taxon>
        <taxon>Ascomycota</taxon>
        <taxon>Pezizomycotina</taxon>
        <taxon>Sordariomycetes</taxon>
        <taxon>Xylariomycetidae</taxon>
        <taxon>Amphisphaeriales</taxon>
        <taxon>Apiosporaceae</taxon>
        <taxon>Neoarthrinium</taxon>
    </lineage>
</organism>
<sequence>MPELQIVNSNAGVAEETFCYTKADSVKNVLDRIRDSRGLDKDVHIVLINVHGLYQDATGNELLGDEPMDRYFPDGGKVRIDTANSHAKSNLLQADFRIVDNTATDEAKSKNVIAIKEHGKQARADISHNTIQKKAVMTNIITDSPIDNIWEHLFPS</sequence>
<gene>
    <name evidence="1" type="ORF">JX265_006808</name>
</gene>
<accession>A0A9P9WKZ0</accession>
<protein>
    <submittedName>
        <fullName evidence="1">Uncharacterized protein</fullName>
    </submittedName>
</protein>
<dbReference type="EMBL" id="JAFIMR010000016">
    <property type="protein sequence ID" value="KAI1868829.1"/>
    <property type="molecule type" value="Genomic_DNA"/>
</dbReference>
<dbReference type="AlphaFoldDB" id="A0A9P9WKZ0"/>
<keyword evidence="2" id="KW-1185">Reference proteome</keyword>
<comment type="caution">
    <text evidence="1">The sequence shown here is derived from an EMBL/GenBank/DDBJ whole genome shotgun (WGS) entry which is preliminary data.</text>
</comment>
<dbReference type="Proteomes" id="UP000829685">
    <property type="component" value="Unassembled WGS sequence"/>
</dbReference>
<evidence type="ECO:0000313" key="2">
    <source>
        <dbReference type="Proteomes" id="UP000829685"/>
    </source>
</evidence>